<evidence type="ECO:0000256" key="1">
    <source>
        <dbReference type="SAM" id="MobiDB-lite"/>
    </source>
</evidence>
<sequence>MDPPPGSRWSPRTGSCRLSHFSRARAELNRAIQVPPASQVFPFRRLNCHCGEAICGPGRLVDCCTGASLASVNQKFVLARMHDDDADAPVTGLQAFLTVQNSQTPIGLRAFCPKQCLSGASHRAPLGVALSAPTTSQDMNILIFAASPKRKQSQEEKVNIKSQTPFKPPDASRRDLAFSAGSPVWGPTPRRTEIAAVDLHQCAGMSAPVARGTAAQKEQPGIQNQ</sequence>
<dbReference type="RefSeq" id="XP_040698896.1">
    <property type="nucleotide sequence ID" value="XM_040845290.1"/>
</dbReference>
<organism evidence="2 3">
    <name type="scientific">Aspergillus sydowii CBS 593.65</name>
    <dbReference type="NCBI Taxonomy" id="1036612"/>
    <lineage>
        <taxon>Eukaryota</taxon>
        <taxon>Fungi</taxon>
        <taxon>Dikarya</taxon>
        <taxon>Ascomycota</taxon>
        <taxon>Pezizomycotina</taxon>
        <taxon>Eurotiomycetes</taxon>
        <taxon>Eurotiomycetidae</taxon>
        <taxon>Eurotiales</taxon>
        <taxon>Aspergillaceae</taxon>
        <taxon>Aspergillus</taxon>
        <taxon>Aspergillus subgen. Nidulantes</taxon>
    </lineage>
</organism>
<dbReference type="Proteomes" id="UP000184356">
    <property type="component" value="Unassembled WGS sequence"/>
</dbReference>
<reference evidence="3" key="1">
    <citation type="journal article" date="2017" name="Genome Biol.">
        <title>Comparative genomics reveals high biological diversity and specific adaptations in the industrially and medically important fungal genus Aspergillus.</title>
        <authorList>
            <person name="de Vries R.P."/>
            <person name="Riley R."/>
            <person name="Wiebenga A."/>
            <person name="Aguilar-Osorio G."/>
            <person name="Amillis S."/>
            <person name="Uchima C.A."/>
            <person name="Anderluh G."/>
            <person name="Asadollahi M."/>
            <person name="Askin M."/>
            <person name="Barry K."/>
            <person name="Battaglia E."/>
            <person name="Bayram O."/>
            <person name="Benocci T."/>
            <person name="Braus-Stromeyer S.A."/>
            <person name="Caldana C."/>
            <person name="Canovas D."/>
            <person name="Cerqueira G.C."/>
            <person name="Chen F."/>
            <person name="Chen W."/>
            <person name="Choi C."/>
            <person name="Clum A."/>
            <person name="Dos Santos R.A."/>
            <person name="Damasio A.R."/>
            <person name="Diallinas G."/>
            <person name="Emri T."/>
            <person name="Fekete E."/>
            <person name="Flipphi M."/>
            <person name="Freyberg S."/>
            <person name="Gallo A."/>
            <person name="Gournas C."/>
            <person name="Habgood R."/>
            <person name="Hainaut M."/>
            <person name="Harispe M.L."/>
            <person name="Henrissat B."/>
            <person name="Hilden K.S."/>
            <person name="Hope R."/>
            <person name="Hossain A."/>
            <person name="Karabika E."/>
            <person name="Karaffa L."/>
            <person name="Karanyi Z."/>
            <person name="Krasevec N."/>
            <person name="Kuo A."/>
            <person name="Kusch H."/>
            <person name="LaButti K."/>
            <person name="Lagendijk E.L."/>
            <person name="Lapidus A."/>
            <person name="Levasseur A."/>
            <person name="Lindquist E."/>
            <person name="Lipzen A."/>
            <person name="Logrieco A.F."/>
            <person name="MacCabe A."/>
            <person name="Maekelae M.R."/>
            <person name="Malavazi I."/>
            <person name="Melin P."/>
            <person name="Meyer V."/>
            <person name="Mielnichuk N."/>
            <person name="Miskei M."/>
            <person name="Molnar A.P."/>
            <person name="Mule G."/>
            <person name="Ngan C.Y."/>
            <person name="Orejas M."/>
            <person name="Orosz E."/>
            <person name="Ouedraogo J.P."/>
            <person name="Overkamp K.M."/>
            <person name="Park H.-S."/>
            <person name="Perrone G."/>
            <person name="Piumi F."/>
            <person name="Punt P.J."/>
            <person name="Ram A.F."/>
            <person name="Ramon A."/>
            <person name="Rauscher S."/>
            <person name="Record E."/>
            <person name="Riano-Pachon D.M."/>
            <person name="Robert V."/>
            <person name="Roehrig J."/>
            <person name="Ruller R."/>
            <person name="Salamov A."/>
            <person name="Salih N.S."/>
            <person name="Samson R.A."/>
            <person name="Sandor E."/>
            <person name="Sanguinetti M."/>
            <person name="Schuetze T."/>
            <person name="Sepcic K."/>
            <person name="Shelest E."/>
            <person name="Sherlock G."/>
            <person name="Sophianopoulou V."/>
            <person name="Squina F.M."/>
            <person name="Sun H."/>
            <person name="Susca A."/>
            <person name="Todd R.B."/>
            <person name="Tsang A."/>
            <person name="Unkles S.E."/>
            <person name="van de Wiele N."/>
            <person name="van Rossen-Uffink D."/>
            <person name="Oliveira J.V."/>
            <person name="Vesth T.C."/>
            <person name="Visser J."/>
            <person name="Yu J.-H."/>
            <person name="Zhou M."/>
            <person name="Andersen M.R."/>
            <person name="Archer D.B."/>
            <person name="Baker S.E."/>
            <person name="Benoit I."/>
            <person name="Brakhage A.A."/>
            <person name="Braus G.H."/>
            <person name="Fischer R."/>
            <person name="Frisvad J.C."/>
            <person name="Goldman G.H."/>
            <person name="Houbraken J."/>
            <person name="Oakley B."/>
            <person name="Pocsi I."/>
            <person name="Scazzocchio C."/>
            <person name="Seiboth B."/>
            <person name="vanKuyk P.A."/>
            <person name="Wortman J."/>
            <person name="Dyer P.S."/>
            <person name="Grigoriev I.V."/>
        </authorList>
    </citation>
    <scope>NUCLEOTIDE SEQUENCE [LARGE SCALE GENOMIC DNA]</scope>
    <source>
        <strain evidence="3">CBS 593.65</strain>
    </source>
</reference>
<accession>A0A1L9T6L2</accession>
<dbReference type="VEuPathDB" id="FungiDB:ASPSYDRAFT_34898"/>
<keyword evidence="3" id="KW-1185">Reference proteome</keyword>
<proteinExistence type="predicted"/>
<feature type="region of interest" description="Disordered" evidence="1">
    <location>
        <begin position="152"/>
        <end position="189"/>
    </location>
</feature>
<dbReference type="EMBL" id="KV878593">
    <property type="protein sequence ID" value="OJJ55090.1"/>
    <property type="molecule type" value="Genomic_DNA"/>
</dbReference>
<evidence type="ECO:0000313" key="3">
    <source>
        <dbReference type="Proteomes" id="UP000184356"/>
    </source>
</evidence>
<name>A0A1L9T6L2_9EURO</name>
<protein>
    <submittedName>
        <fullName evidence="2">Uncharacterized protein</fullName>
    </submittedName>
</protein>
<gene>
    <name evidence="2" type="ORF">ASPSYDRAFT_34898</name>
</gene>
<evidence type="ECO:0000313" key="2">
    <source>
        <dbReference type="EMBL" id="OJJ55090.1"/>
    </source>
</evidence>
<dbReference type="GeneID" id="63761363"/>
<dbReference type="AlphaFoldDB" id="A0A1L9T6L2"/>